<dbReference type="EMBL" id="BTSX01000003">
    <property type="protein sequence ID" value="GMS89678.1"/>
    <property type="molecule type" value="Genomic_DNA"/>
</dbReference>
<sequence>MVWHAVNRCIAISFGHSDSPIERTLLGECDSHVVSISTRLLSWTFKYLEPIVRFYILLSATLNPQTSIILAIGYRSSDRMEEKKKEN</sequence>
<evidence type="ECO:0000313" key="3">
    <source>
        <dbReference type="Proteomes" id="UP001432027"/>
    </source>
</evidence>
<evidence type="ECO:0008006" key="4">
    <source>
        <dbReference type="Google" id="ProtNLM"/>
    </source>
</evidence>
<comment type="caution">
    <text evidence="2">The sequence shown here is derived from an EMBL/GenBank/DDBJ whole genome shotgun (WGS) entry which is preliminary data.</text>
</comment>
<evidence type="ECO:0000313" key="1">
    <source>
        <dbReference type="EMBL" id="GMS89677.1"/>
    </source>
</evidence>
<keyword evidence="3" id="KW-1185">Reference proteome</keyword>
<gene>
    <name evidence="1" type="ORF">PENTCL1PPCAC_11852</name>
    <name evidence="2" type="ORF">PENTCL1PPCAC_11853</name>
</gene>
<dbReference type="Proteomes" id="UP001432027">
    <property type="component" value="Unassembled WGS sequence"/>
</dbReference>
<proteinExistence type="predicted"/>
<dbReference type="AlphaFoldDB" id="A0AAV5T697"/>
<protein>
    <recommendedName>
        <fullName evidence="4">G protein-coupled receptor</fullName>
    </recommendedName>
</protein>
<reference evidence="2" key="1">
    <citation type="submission" date="2023-10" db="EMBL/GenBank/DDBJ databases">
        <title>Genome assembly of Pristionchus species.</title>
        <authorList>
            <person name="Yoshida K."/>
            <person name="Sommer R.J."/>
        </authorList>
    </citation>
    <scope>NUCLEOTIDE SEQUENCE</scope>
    <source>
        <strain evidence="2">RS0144</strain>
    </source>
</reference>
<organism evidence="2 3">
    <name type="scientific">Pristionchus entomophagus</name>
    <dbReference type="NCBI Taxonomy" id="358040"/>
    <lineage>
        <taxon>Eukaryota</taxon>
        <taxon>Metazoa</taxon>
        <taxon>Ecdysozoa</taxon>
        <taxon>Nematoda</taxon>
        <taxon>Chromadorea</taxon>
        <taxon>Rhabditida</taxon>
        <taxon>Rhabditina</taxon>
        <taxon>Diplogasteromorpha</taxon>
        <taxon>Diplogasteroidea</taxon>
        <taxon>Neodiplogasteridae</taxon>
        <taxon>Pristionchus</taxon>
    </lineage>
</organism>
<accession>A0AAV5T697</accession>
<dbReference type="EMBL" id="BTSX01000003">
    <property type="protein sequence ID" value="GMS89677.1"/>
    <property type="molecule type" value="Genomic_DNA"/>
</dbReference>
<evidence type="ECO:0000313" key="2">
    <source>
        <dbReference type="EMBL" id="GMS89678.1"/>
    </source>
</evidence>
<name>A0AAV5T697_9BILA</name>